<dbReference type="InterPro" id="IPR044730">
    <property type="entry name" value="RNase_H-like_dom_plant"/>
</dbReference>
<dbReference type="CDD" id="cd06222">
    <property type="entry name" value="RNase_H_like"/>
    <property type="match status" value="1"/>
</dbReference>
<dbReference type="KEGG" id="ghi:107952333"/>
<dbReference type="STRING" id="3635.A0A1U8NYM5"/>
<accession>A0A1U8NYM5</accession>
<dbReference type="Gene3D" id="3.30.420.10">
    <property type="entry name" value="Ribonuclease H-like superfamily/Ribonuclease H"/>
    <property type="match status" value="1"/>
</dbReference>
<dbReference type="RefSeq" id="XP_016743084.1">
    <property type="nucleotide sequence ID" value="XM_016887595.1"/>
</dbReference>
<reference evidence="3" key="2">
    <citation type="submission" date="2025-08" db="UniProtKB">
        <authorList>
            <consortium name="RefSeq"/>
        </authorList>
    </citation>
    <scope>IDENTIFICATION</scope>
</reference>
<keyword evidence="2" id="KW-1185">Reference proteome</keyword>
<name>A0A1U8NYM5_GOSHI</name>
<dbReference type="InterPro" id="IPR012337">
    <property type="entry name" value="RNaseH-like_sf"/>
</dbReference>
<evidence type="ECO:0000313" key="3">
    <source>
        <dbReference type="RefSeq" id="XP_016743084.1"/>
    </source>
</evidence>
<reference evidence="2" key="1">
    <citation type="journal article" date="2020" name="Nat. Genet.">
        <title>Genomic diversifications of five Gossypium allopolyploid species and their impact on cotton improvement.</title>
        <authorList>
            <person name="Chen Z.J."/>
            <person name="Sreedasyam A."/>
            <person name="Ando A."/>
            <person name="Song Q."/>
            <person name="De Santiago L.M."/>
            <person name="Hulse-Kemp A.M."/>
            <person name="Ding M."/>
            <person name="Ye W."/>
            <person name="Kirkbride R.C."/>
            <person name="Jenkins J."/>
            <person name="Plott C."/>
            <person name="Lovell J."/>
            <person name="Lin Y.M."/>
            <person name="Vaughn R."/>
            <person name="Liu B."/>
            <person name="Simpson S."/>
            <person name="Scheffler B.E."/>
            <person name="Wen L."/>
            <person name="Saski C.A."/>
            <person name="Grover C.E."/>
            <person name="Hu G."/>
            <person name="Conover J.L."/>
            <person name="Carlson J.W."/>
            <person name="Shu S."/>
            <person name="Boston L.B."/>
            <person name="Williams M."/>
            <person name="Peterson D.G."/>
            <person name="McGee K."/>
            <person name="Jones D.C."/>
            <person name="Wendel J.F."/>
            <person name="Stelly D.M."/>
            <person name="Grimwood J."/>
            <person name="Schmutz J."/>
        </authorList>
    </citation>
    <scope>NUCLEOTIDE SEQUENCE [LARGE SCALE GENOMIC DNA]</scope>
    <source>
        <strain evidence="2">cv. TM-1</strain>
    </source>
</reference>
<dbReference type="Proteomes" id="UP000818029">
    <property type="component" value="Chromosome A02"/>
</dbReference>
<dbReference type="GeneID" id="107952333"/>
<evidence type="ECO:0000313" key="2">
    <source>
        <dbReference type="Proteomes" id="UP000818029"/>
    </source>
</evidence>
<dbReference type="AlphaFoldDB" id="A0A1U8NYM5"/>
<dbReference type="SUPFAM" id="SSF53098">
    <property type="entry name" value="Ribonuclease H-like"/>
    <property type="match status" value="1"/>
</dbReference>
<proteinExistence type="predicted"/>
<feature type="domain" description="RNase H type-1" evidence="1">
    <location>
        <begin position="92"/>
        <end position="210"/>
    </location>
</feature>
<dbReference type="PANTHER" id="PTHR47074:SF48">
    <property type="entry name" value="POLYNUCLEOTIDYL TRANSFERASE, RIBONUCLEASE H-LIKE SUPERFAMILY PROTEIN"/>
    <property type="match status" value="1"/>
</dbReference>
<organism evidence="2 3">
    <name type="scientific">Gossypium hirsutum</name>
    <name type="common">Upland cotton</name>
    <name type="synonym">Gossypium mexicanum</name>
    <dbReference type="NCBI Taxonomy" id="3635"/>
    <lineage>
        <taxon>Eukaryota</taxon>
        <taxon>Viridiplantae</taxon>
        <taxon>Streptophyta</taxon>
        <taxon>Embryophyta</taxon>
        <taxon>Tracheophyta</taxon>
        <taxon>Spermatophyta</taxon>
        <taxon>Magnoliopsida</taxon>
        <taxon>eudicotyledons</taxon>
        <taxon>Gunneridae</taxon>
        <taxon>Pentapetalae</taxon>
        <taxon>rosids</taxon>
        <taxon>malvids</taxon>
        <taxon>Malvales</taxon>
        <taxon>Malvaceae</taxon>
        <taxon>Malvoideae</taxon>
        <taxon>Gossypium</taxon>
    </lineage>
</organism>
<dbReference type="Pfam" id="PF13456">
    <property type="entry name" value="RVT_3"/>
    <property type="match status" value="1"/>
</dbReference>
<dbReference type="GO" id="GO:0003676">
    <property type="term" value="F:nucleic acid binding"/>
    <property type="evidence" value="ECO:0007669"/>
    <property type="project" value="InterPro"/>
</dbReference>
<dbReference type="InterPro" id="IPR002156">
    <property type="entry name" value="RNaseH_domain"/>
</dbReference>
<dbReference type="InterPro" id="IPR052929">
    <property type="entry name" value="RNase_H-like_EbsB-rel"/>
</dbReference>
<gene>
    <name evidence="3" type="primary">LOC107952333</name>
</gene>
<dbReference type="PANTHER" id="PTHR47074">
    <property type="entry name" value="BNAC02G40300D PROTEIN"/>
    <property type="match status" value="1"/>
</dbReference>
<dbReference type="OrthoDB" id="977403at2759"/>
<protein>
    <recommendedName>
        <fullName evidence="1">RNase H type-1 domain-containing protein</fullName>
    </recommendedName>
</protein>
<dbReference type="PaxDb" id="3635-A0A1U8NYM5"/>
<dbReference type="GO" id="GO:0004523">
    <property type="term" value="F:RNA-DNA hybrid ribonuclease activity"/>
    <property type="evidence" value="ECO:0007669"/>
    <property type="project" value="InterPro"/>
</dbReference>
<evidence type="ECO:0000259" key="1">
    <source>
        <dbReference type="Pfam" id="PF13456"/>
    </source>
</evidence>
<sequence>MDTLIHAMKDCPKAREVLAYGDLNNNLLEGCYGRQNNKIFRDVEEKAKVTWDRAAVLSQDFRICNFLEKSMLLEPTMEKGWKKPGQGVVKINFDATMNGRKMGFALVARDHDGFVLGGQTGVLEKNVQAEWAELHTLEKSFSFVRTRNWLKLEFESDCVSLVNRLNRMKVDFSTMGYRIRESLKMLNSCVSVSIVWAPHYCNKAADYLFKWDAIQNCITDFDMDYPLEIHDIILSDAIN</sequence>
<dbReference type="InterPro" id="IPR036397">
    <property type="entry name" value="RNaseH_sf"/>
</dbReference>